<dbReference type="AlphaFoldDB" id="A0A9X2JL64"/>
<dbReference type="GO" id="GO:0004771">
    <property type="term" value="F:sterol ester esterase activity"/>
    <property type="evidence" value="ECO:0007669"/>
    <property type="project" value="TreeGrafter"/>
</dbReference>
<dbReference type="PANTHER" id="PTHR23025">
    <property type="entry name" value="TRIACYLGLYCEROL LIPASE"/>
    <property type="match status" value="1"/>
</dbReference>
<sequence>MSKEELLAQAKKLRERNDSQVFPLPEQQQTNLTQTKVIVNVSNQDPVALLVYKPAYLPSQGVILNFRGSGFMHHWTRHDHAFVKSLVFATNYTVIDVDYPLAPEHPFPSAVNASFAAFSYVQEHYKDFSSIGQKLVVMGHSSGGNLAVTTQLLAKRKQLKLADKLLLDFPVLDLDTDAAKKNYPNGQGIPVEESRLMNSFYLSDSTQKLTGNCLISPILATQDELRNFPETEIHTAEFDSLRDEAENFAQHLTEAFVRVTVCRYPDSYHGFTVVKMGTGEKSFADFVKSILN</sequence>
<feature type="domain" description="Alpha/beta hydrolase fold-3" evidence="1">
    <location>
        <begin position="63"/>
        <end position="272"/>
    </location>
</feature>
<dbReference type="GO" id="GO:0019433">
    <property type="term" value="P:triglyceride catabolic process"/>
    <property type="evidence" value="ECO:0007669"/>
    <property type="project" value="TreeGrafter"/>
</dbReference>
<comment type="caution">
    <text evidence="2">The sequence shown here is derived from an EMBL/GenBank/DDBJ whole genome shotgun (WGS) entry which is preliminary data.</text>
</comment>
<gene>
    <name evidence="2" type="ORF">LB941_04845</name>
</gene>
<keyword evidence="2" id="KW-0378">Hydrolase</keyword>
<dbReference type="Proteomes" id="UP001139006">
    <property type="component" value="Unassembled WGS sequence"/>
</dbReference>
<dbReference type="Pfam" id="PF07859">
    <property type="entry name" value="Abhydrolase_3"/>
    <property type="match status" value="1"/>
</dbReference>
<dbReference type="RefSeq" id="WP_253359960.1">
    <property type="nucleotide sequence ID" value="NZ_JAIULA010000007.1"/>
</dbReference>
<dbReference type="GO" id="GO:0004806">
    <property type="term" value="F:triacylglycerol lipase activity"/>
    <property type="evidence" value="ECO:0007669"/>
    <property type="project" value="TreeGrafter"/>
</dbReference>
<dbReference type="SUPFAM" id="SSF53474">
    <property type="entry name" value="alpha/beta-Hydrolases"/>
    <property type="match status" value="1"/>
</dbReference>
<evidence type="ECO:0000259" key="1">
    <source>
        <dbReference type="Pfam" id="PF07859"/>
    </source>
</evidence>
<dbReference type="EMBL" id="JAIULA010000007">
    <property type="protein sequence ID" value="MCP0886663.1"/>
    <property type="molecule type" value="Genomic_DNA"/>
</dbReference>
<dbReference type="InterPro" id="IPR013094">
    <property type="entry name" value="AB_hydrolase_3"/>
</dbReference>
<keyword evidence="3" id="KW-1185">Reference proteome</keyword>
<organism evidence="2 3">
    <name type="scientific">Ligilactobacillus ubinensis</name>
    <dbReference type="NCBI Taxonomy" id="2876789"/>
    <lineage>
        <taxon>Bacteria</taxon>
        <taxon>Bacillati</taxon>
        <taxon>Bacillota</taxon>
        <taxon>Bacilli</taxon>
        <taxon>Lactobacillales</taxon>
        <taxon>Lactobacillaceae</taxon>
        <taxon>Ligilactobacillus</taxon>
    </lineage>
</organism>
<name>A0A9X2JL64_9LACO</name>
<accession>A0A9X2JL64</accession>
<evidence type="ECO:0000313" key="3">
    <source>
        <dbReference type="Proteomes" id="UP001139006"/>
    </source>
</evidence>
<proteinExistence type="predicted"/>
<dbReference type="GO" id="GO:0005829">
    <property type="term" value="C:cytosol"/>
    <property type="evidence" value="ECO:0007669"/>
    <property type="project" value="TreeGrafter"/>
</dbReference>
<dbReference type="Gene3D" id="3.40.50.1820">
    <property type="entry name" value="alpha/beta hydrolase"/>
    <property type="match status" value="1"/>
</dbReference>
<protein>
    <submittedName>
        <fullName evidence="2">Alpha/beta hydrolase</fullName>
    </submittedName>
</protein>
<dbReference type="PANTHER" id="PTHR23025:SF4">
    <property type="entry name" value="ALPHA_BETA HYDROLASE FOLD-3 DOMAIN-CONTAINING PROTEIN"/>
    <property type="match status" value="1"/>
</dbReference>
<reference evidence="2 3" key="1">
    <citation type="journal article" date="2023" name="Int. J. Syst. Evol. Microbiol.">
        <title>Ligilactobacillus ubinensis sp. nov., a novel species isolated from the wild ferment of a durian fruit (Durio zibethinus).</title>
        <authorList>
            <person name="Heng Y.C."/>
            <person name="Menon N."/>
            <person name="Chen B."/>
            <person name="Loo B.Z.L."/>
            <person name="Wong G.W.J."/>
            <person name="Lim A.C.H."/>
            <person name="Silvaraju S."/>
            <person name="Kittelmann S."/>
        </authorList>
    </citation>
    <scope>NUCLEOTIDE SEQUENCE [LARGE SCALE GENOMIC DNA]</scope>
    <source>
        <strain evidence="2 3">WILCCON 0076</strain>
    </source>
</reference>
<evidence type="ECO:0000313" key="2">
    <source>
        <dbReference type="EMBL" id="MCP0886663.1"/>
    </source>
</evidence>
<dbReference type="InterPro" id="IPR029058">
    <property type="entry name" value="AB_hydrolase_fold"/>
</dbReference>